<sequence length="310" mass="35920">MAVTIWRYLIVDRIGITVVISGQNLYKHVYGQFYSMRDEQKQLLPEGKIKIRQNKYSMRLDYYAAYTHKKAGRRKIADITLGANKLPGKLALHRYMTLTLYPSQFQDGEFDHFKSVFDMMFDPIMYPVLFQTGKVNYLELAADSLSHNHHSFLPYRKYVTKSDIYKKGDSYLGTTYLGSNTSGLRFRLYDKAKQLNDTGKSTFTKIFPHTRIEAVMRRLGVAPVDLIKMKNPFKKMLIADLAKAQSACADEEWQNFMSESQQEGVPAALSKLPANKRKKYLGMLDDMQVPWWNPDEVWKELPLALSRIEP</sequence>
<dbReference type="EMBL" id="CAJQUM010000001">
    <property type="protein sequence ID" value="CAG4883731.1"/>
    <property type="molecule type" value="Genomic_DNA"/>
</dbReference>
<proteinExistence type="predicted"/>
<keyword evidence="2" id="KW-1185">Reference proteome</keyword>
<name>A0A916J7A7_9PROT</name>
<reference evidence="1" key="1">
    <citation type="submission" date="2021-04" db="EMBL/GenBank/DDBJ databases">
        <authorList>
            <person name="Hornung B."/>
        </authorList>
    </citation>
    <scope>NUCLEOTIDE SEQUENCE</scope>
    <source>
        <strain evidence="1">G5G6</strain>
    </source>
</reference>
<accession>A0A916J7A7</accession>
<gene>
    <name evidence="1" type="ORF">GTOL_11614</name>
</gene>
<dbReference type="AlphaFoldDB" id="A0A916J7A7"/>
<evidence type="ECO:0000313" key="2">
    <source>
        <dbReference type="Proteomes" id="UP000742786"/>
    </source>
</evidence>
<protein>
    <submittedName>
        <fullName evidence="1">Uncharacterized protein</fullName>
    </submittedName>
</protein>
<comment type="caution">
    <text evidence="1">The sequence shown here is derived from an EMBL/GenBank/DDBJ whole genome shotgun (WGS) entry which is preliminary data.</text>
</comment>
<organism evidence="1 2">
    <name type="scientific">Georgfuchsia toluolica</name>
    <dbReference type="NCBI Taxonomy" id="424218"/>
    <lineage>
        <taxon>Bacteria</taxon>
        <taxon>Pseudomonadati</taxon>
        <taxon>Pseudomonadota</taxon>
        <taxon>Betaproteobacteria</taxon>
        <taxon>Nitrosomonadales</taxon>
        <taxon>Sterolibacteriaceae</taxon>
        <taxon>Georgfuchsia</taxon>
    </lineage>
</organism>
<dbReference type="Proteomes" id="UP000742786">
    <property type="component" value="Unassembled WGS sequence"/>
</dbReference>
<evidence type="ECO:0000313" key="1">
    <source>
        <dbReference type="EMBL" id="CAG4883731.1"/>
    </source>
</evidence>